<dbReference type="GO" id="GO:0050482">
    <property type="term" value="P:arachidonate secretion"/>
    <property type="evidence" value="ECO:0007669"/>
    <property type="project" value="InterPro"/>
</dbReference>
<dbReference type="PANTHER" id="PTHR12253">
    <property type="entry name" value="RH14732P"/>
    <property type="match status" value="1"/>
</dbReference>
<dbReference type="SMART" id="SM00085">
    <property type="entry name" value="PA2c"/>
    <property type="match status" value="1"/>
</dbReference>
<comment type="subcellular location">
    <subcellularLocation>
        <location evidence="1">Secreted</location>
    </subcellularLocation>
</comment>
<dbReference type="GO" id="GO:0005576">
    <property type="term" value="C:extracellular region"/>
    <property type="evidence" value="ECO:0007669"/>
    <property type="project" value="UniProtKB-SubCell"/>
</dbReference>
<name>A0A3R7GB70_CLOSI</name>
<evidence type="ECO:0000256" key="2">
    <source>
        <dbReference type="ARBA" id="ARBA00022525"/>
    </source>
</evidence>
<dbReference type="InParanoid" id="A0A3R7GB70"/>
<comment type="caution">
    <text evidence="4">The sequence shown here is derived from an EMBL/GenBank/DDBJ whole genome shotgun (WGS) entry which is preliminary data.</text>
</comment>
<keyword evidence="5" id="KW-1185">Reference proteome</keyword>
<accession>A0A3R7GB70</accession>
<keyword evidence="2" id="KW-0964">Secreted</keyword>
<evidence type="ECO:0000313" key="5">
    <source>
        <dbReference type="Proteomes" id="UP000286415"/>
    </source>
</evidence>
<reference evidence="4 5" key="1">
    <citation type="journal article" date="2018" name="Biotechnol. Adv.">
        <title>Improved genomic resources and new bioinformatic workflow for the carcinogenic parasite Clonorchis sinensis: Biotechnological implications.</title>
        <authorList>
            <person name="Wang D."/>
            <person name="Korhonen P.K."/>
            <person name="Gasser R.B."/>
            <person name="Young N.D."/>
        </authorList>
    </citation>
    <scope>NUCLEOTIDE SEQUENCE [LARGE SCALE GENOMIC DNA]</scope>
    <source>
        <strain evidence="4">Cs-k2</strain>
    </source>
</reference>
<sequence length="294" mass="33534">MLFVAIYFAIGLSAVFVDCKPRSISRDKPHAELEWSGKLSDNQTIHIWTVASKGLFGEISKPAWIQVDIRGSNSSQDAIRLIFDQEHRLRYCVFGTDTVETSVSLDDADLLTRNPIYLEHFSFTLANEFLRACKELRRASEEPAKLVRRPRTAYRANPMIMPGTLWCGKGNAATREQTFGDEIETDMCCRTHDRCFENIQSLTSKFGYYNPSPVTISNCECDDEFLSCLENAGTEAATRVGNLYFNVFKIPCFLRRTERICTHNDESGACGQFENREDIELFRPQRFVAPYITV</sequence>
<dbReference type="STRING" id="79923.A0A3R7GB70"/>
<dbReference type="Gene3D" id="1.20.90.10">
    <property type="entry name" value="Phospholipase A2 domain"/>
    <property type="match status" value="1"/>
</dbReference>
<gene>
    <name evidence="4" type="ORF">CSKR_114425</name>
</gene>
<protein>
    <submittedName>
        <fullName evidence="4">Acidic phospholipase A2 PA4</fullName>
    </submittedName>
</protein>
<organism evidence="4 5">
    <name type="scientific">Clonorchis sinensis</name>
    <name type="common">Chinese liver fluke</name>
    <dbReference type="NCBI Taxonomy" id="79923"/>
    <lineage>
        <taxon>Eukaryota</taxon>
        <taxon>Metazoa</taxon>
        <taxon>Spiralia</taxon>
        <taxon>Lophotrochozoa</taxon>
        <taxon>Platyhelminthes</taxon>
        <taxon>Trematoda</taxon>
        <taxon>Digenea</taxon>
        <taxon>Opisthorchiida</taxon>
        <taxon>Opisthorchiata</taxon>
        <taxon>Opisthorchiidae</taxon>
        <taxon>Clonorchis</taxon>
    </lineage>
</organism>
<dbReference type="OrthoDB" id="6075074at2759"/>
<dbReference type="PROSITE" id="PS00118">
    <property type="entry name" value="PA2_HIS"/>
    <property type="match status" value="1"/>
</dbReference>
<dbReference type="Proteomes" id="UP000286415">
    <property type="component" value="Unassembled WGS sequence"/>
</dbReference>
<dbReference type="AlphaFoldDB" id="A0A3R7GB70"/>
<dbReference type="GO" id="GO:0004623">
    <property type="term" value="F:phospholipase A2 activity"/>
    <property type="evidence" value="ECO:0007669"/>
    <property type="project" value="InterPro"/>
</dbReference>
<dbReference type="Pfam" id="PF05826">
    <property type="entry name" value="Phospholip_A2_2"/>
    <property type="match status" value="1"/>
</dbReference>
<dbReference type="GO" id="GO:0006644">
    <property type="term" value="P:phospholipid metabolic process"/>
    <property type="evidence" value="ECO:0007669"/>
    <property type="project" value="InterPro"/>
</dbReference>
<dbReference type="InterPro" id="IPR036444">
    <property type="entry name" value="PLipase_A2_dom_sf"/>
</dbReference>
<evidence type="ECO:0000256" key="1">
    <source>
        <dbReference type="ARBA" id="ARBA00004613"/>
    </source>
</evidence>
<feature type="domain" description="Phospholipase A2-like central" evidence="3">
    <location>
        <begin position="142"/>
        <end position="271"/>
    </location>
</feature>
<dbReference type="InterPro" id="IPR033113">
    <property type="entry name" value="PLA2_histidine"/>
</dbReference>
<evidence type="ECO:0000259" key="3">
    <source>
        <dbReference type="SMART" id="SM00085"/>
    </source>
</evidence>
<evidence type="ECO:0000313" key="4">
    <source>
        <dbReference type="EMBL" id="KAG5452536.1"/>
    </source>
</evidence>
<dbReference type="InterPro" id="IPR016090">
    <property type="entry name" value="PLA2-like_dom"/>
</dbReference>
<proteinExistence type="predicted"/>
<dbReference type="SUPFAM" id="SSF48619">
    <property type="entry name" value="Phospholipase A2, PLA2"/>
    <property type="match status" value="1"/>
</dbReference>
<dbReference type="EMBL" id="NIRI02000042">
    <property type="protein sequence ID" value="KAG5452536.1"/>
    <property type="molecule type" value="Genomic_DNA"/>
</dbReference>
<reference evidence="4 5" key="2">
    <citation type="journal article" date="2021" name="Genomics">
        <title>High-quality reference genome for Clonorchis sinensis.</title>
        <authorList>
            <person name="Young N.D."/>
            <person name="Stroehlein A.J."/>
            <person name="Kinkar L."/>
            <person name="Wang T."/>
            <person name="Sohn W.M."/>
            <person name="Chang B.C.H."/>
            <person name="Kaur P."/>
            <person name="Weisz D."/>
            <person name="Dudchenko O."/>
            <person name="Aiden E.L."/>
            <person name="Korhonen P.K."/>
            <person name="Gasser R.B."/>
        </authorList>
    </citation>
    <scope>NUCLEOTIDE SEQUENCE [LARGE SCALE GENOMIC DNA]</scope>
    <source>
        <strain evidence="4">Cs-k2</strain>
    </source>
</reference>